<dbReference type="InterPro" id="IPR037124">
    <property type="entry name" value="Chaperonin_GroES_sf"/>
</dbReference>
<evidence type="ECO:0000256" key="1">
    <source>
        <dbReference type="ARBA" id="ARBA00006975"/>
    </source>
</evidence>
<protein>
    <recommendedName>
        <fullName evidence="3">Co-chaperonin GroES</fullName>
    </recommendedName>
    <alternativeName>
        <fullName evidence="3">10 kDa chaperonin</fullName>
    </alternativeName>
    <alternativeName>
        <fullName evidence="3">Chaperonin-10</fullName>
        <shortName evidence="3">Cpn10</shortName>
    </alternativeName>
</protein>
<comment type="subunit">
    <text evidence="3">Heptamer of 7 subunits arranged in a ring. Interacts with the chaperonin GroEL.</text>
</comment>
<dbReference type="InterPro" id="IPR011032">
    <property type="entry name" value="GroES-like_sf"/>
</dbReference>
<evidence type="ECO:0000256" key="3">
    <source>
        <dbReference type="HAMAP-Rule" id="MF_00580"/>
    </source>
</evidence>
<dbReference type="PRINTS" id="PR00297">
    <property type="entry name" value="CHAPERONIN10"/>
</dbReference>
<gene>
    <name evidence="5" type="primary">groS1</name>
    <name evidence="3" type="synonym">groES</name>
    <name evidence="3" type="synonym">groS</name>
    <name evidence="5" type="ORF">SIID45300_03195</name>
</gene>
<name>A0ABQ0CD83_9PROT</name>
<comment type="function">
    <text evidence="3 4">Together with the chaperonin GroEL, plays an essential role in assisting protein folding. The GroEL-GroES system forms a nano-cage that allows encapsulation of the non-native substrate proteins and provides a physical environment optimized to promote and accelerate protein folding. GroES binds to the apical surface of the GroEL ring, thereby capping the opening of the GroEL channel.</text>
</comment>
<dbReference type="SMART" id="SM00883">
    <property type="entry name" value="Cpn10"/>
    <property type="match status" value="1"/>
</dbReference>
<evidence type="ECO:0000313" key="6">
    <source>
        <dbReference type="Proteomes" id="UP001628193"/>
    </source>
</evidence>
<comment type="similarity">
    <text evidence="1 3 4">Belongs to the GroES chaperonin family.</text>
</comment>
<keyword evidence="6" id="KW-1185">Reference proteome</keyword>
<dbReference type="EMBL" id="BAAFGK010000005">
    <property type="protein sequence ID" value="GAB0058838.1"/>
    <property type="molecule type" value="Genomic_DNA"/>
</dbReference>
<dbReference type="PROSITE" id="PS00681">
    <property type="entry name" value="CHAPERONINS_CPN10"/>
    <property type="match status" value="1"/>
</dbReference>
<dbReference type="PANTHER" id="PTHR10772:SF58">
    <property type="entry name" value="CO-CHAPERONIN GROES"/>
    <property type="match status" value="1"/>
</dbReference>
<evidence type="ECO:0000256" key="2">
    <source>
        <dbReference type="ARBA" id="ARBA00023186"/>
    </source>
</evidence>
<comment type="caution">
    <text evidence="5">The sequence shown here is derived from an EMBL/GenBank/DDBJ whole genome shotgun (WGS) entry which is preliminary data.</text>
</comment>
<dbReference type="NCBIfam" id="NF001531">
    <property type="entry name" value="PRK00364.2-2"/>
    <property type="match status" value="1"/>
</dbReference>
<dbReference type="NCBIfam" id="NF001529">
    <property type="entry name" value="PRK00364.1-5"/>
    <property type="match status" value="1"/>
</dbReference>
<accession>A0ABQ0CD83</accession>
<dbReference type="NCBIfam" id="NF001534">
    <property type="entry name" value="PRK00364.2-5"/>
    <property type="match status" value="1"/>
</dbReference>
<dbReference type="Proteomes" id="UP001628193">
    <property type="component" value="Unassembled WGS sequence"/>
</dbReference>
<dbReference type="NCBIfam" id="NF001533">
    <property type="entry name" value="PRK00364.2-4"/>
    <property type="match status" value="1"/>
</dbReference>
<dbReference type="RefSeq" id="WP_420906557.1">
    <property type="nucleotide sequence ID" value="NZ_BAAFGK010000005.1"/>
</dbReference>
<comment type="subcellular location">
    <subcellularLocation>
        <location evidence="3">Cytoplasm</location>
    </subcellularLocation>
</comment>
<dbReference type="InterPro" id="IPR020818">
    <property type="entry name" value="Chaperonin_GroES"/>
</dbReference>
<evidence type="ECO:0000256" key="4">
    <source>
        <dbReference type="RuleBase" id="RU000535"/>
    </source>
</evidence>
<reference evidence="5 6" key="1">
    <citation type="submission" date="2024-09" db="EMBL/GenBank/DDBJ databases">
        <title>Draft genome sequence of Candidatus Magnetaquicoccaceae bacterium FCR-1.</title>
        <authorList>
            <person name="Shimoshige H."/>
            <person name="Shimamura S."/>
            <person name="Taoka A."/>
            <person name="Kobayashi H."/>
            <person name="Maekawa T."/>
        </authorList>
    </citation>
    <scope>NUCLEOTIDE SEQUENCE [LARGE SCALE GENOMIC DNA]</scope>
    <source>
        <strain evidence="5 6">FCR-1</strain>
    </source>
</reference>
<organism evidence="5 6">
    <name type="scientific">Candidatus Magnetaquiglobus chichijimensis</name>
    <dbReference type="NCBI Taxonomy" id="3141448"/>
    <lineage>
        <taxon>Bacteria</taxon>
        <taxon>Pseudomonadati</taxon>
        <taxon>Pseudomonadota</taxon>
        <taxon>Magnetococcia</taxon>
        <taxon>Magnetococcales</taxon>
        <taxon>Candidatus Magnetaquicoccaceae</taxon>
        <taxon>Candidatus Magnetaquiglobus</taxon>
    </lineage>
</organism>
<dbReference type="Pfam" id="PF00166">
    <property type="entry name" value="Cpn10"/>
    <property type="match status" value="1"/>
</dbReference>
<proteinExistence type="inferred from homology"/>
<evidence type="ECO:0000313" key="5">
    <source>
        <dbReference type="EMBL" id="GAB0058838.1"/>
    </source>
</evidence>
<keyword evidence="2 3" id="KW-0143">Chaperone</keyword>
<keyword evidence="3" id="KW-0963">Cytoplasm</keyword>
<dbReference type="PANTHER" id="PTHR10772">
    <property type="entry name" value="10 KDA HEAT SHOCK PROTEIN"/>
    <property type="match status" value="1"/>
</dbReference>
<dbReference type="Gene3D" id="2.30.33.40">
    <property type="entry name" value="GroES chaperonin"/>
    <property type="match status" value="1"/>
</dbReference>
<dbReference type="NCBIfam" id="NF001527">
    <property type="entry name" value="PRK00364.1-2"/>
    <property type="match status" value="1"/>
</dbReference>
<dbReference type="InterPro" id="IPR018369">
    <property type="entry name" value="Chaprnonin_Cpn10_CS"/>
</dbReference>
<dbReference type="CDD" id="cd00320">
    <property type="entry name" value="cpn10"/>
    <property type="match status" value="1"/>
</dbReference>
<sequence length="98" mass="10722">MLKSKLRPLHDRVVVKRTEEEKKTAGGIIIPDTAKEKPIQGEVLAVGKGAIQESGKHRPMDVKVGDIVLFAKYAGTEVKLDGEELLIMRETDIMGVIG</sequence>
<dbReference type="SUPFAM" id="SSF50129">
    <property type="entry name" value="GroES-like"/>
    <property type="match status" value="1"/>
</dbReference>
<dbReference type="HAMAP" id="MF_00580">
    <property type="entry name" value="CH10"/>
    <property type="match status" value="1"/>
</dbReference>